<evidence type="ECO:0000313" key="2">
    <source>
        <dbReference type="Proteomes" id="UP000013063"/>
    </source>
</evidence>
<dbReference type="PATRIC" id="fig|1292034.3.peg.517"/>
<protein>
    <submittedName>
        <fullName evidence="1">Uncharacterized protein</fullName>
    </submittedName>
</protein>
<keyword evidence="2" id="KW-1185">Reference proteome</keyword>
<organism evidence="1 2">
    <name type="scientific">Caulobacter vibrioides OR37</name>
    <dbReference type="NCBI Taxonomy" id="1292034"/>
    <lineage>
        <taxon>Bacteria</taxon>
        <taxon>Pseudomonadati</taxon>
        <taxon>Pseudomonadota</taxon>
        <taxon>Alphaproteobacteria</taxon>
        <taxon>Caulobacterales</taxon>
        <taxon>Caulobacteraceae</taxon>
        <taxon>Caulobacter</taxon>
    </lineage>
</organism>
<name>R0D635_CAUVI</name>
<dbReference type="AlphaFoldDB" id="R0D635"/>
<gene>
    <name evidence="1" type="ORF">OR37_00519</name>
</gene>
<dbReference type="EMBL" id="APMP01000001">
    <property type="protein sequence ID" value="ENZ84011.1"/>
    <property type="molecule type" value="Genomic_DNA"/>
</dbReference>
<accession>R0D635</accession>
<reference evidence="1 2" key="1">
    <citation type="journal article" date="2013" name="Genome Announc.">
        <title>Draft Genome Sequence for Caulobacter sp. Strain OR37, a Bacterium Tolerant to Heavy Metals.</title>
        <authorList>
            <person name="Utturkar S.M."/>
            <person name="Bollmann A."/>
            <person name="Brzoska R.M."/>
            <person name="Klingeman D.M."/>
            <person name="Epstein S.E."/>
            <person name="Palumbo A.V."/>
            <person name="Brown S.D."/>
        </authorList>
    </citation>
    <scope>NUCLEOTIDE SEQUENCE [LARGE SCALE GENOMIC DNA]</scope>
    <source>
        <strain evidence="1 2">OR37</strain>
    </source>
</reference>
<sequence precursor="true">MLRGFWGVGDMLREFINQVSALLKDESGLTSTEYSTMGGAMAGGVFTMSDALSQASGTAFDNVVNAVAGDDGSAG</sequence>
<dbReference type="Proteomes" id="UP000013063">
    <property type="component" value="Unassembled WGS sequence"/>
</dbReference>
<proteinExistence type="predicted"/>
<evidence type="ECO:0000313" key="1">
    <source>
        <dbReference type="EMBL" id="ENZ84011.1"/>
    </source>
</evidence>
<comment type="caution">
    <text evidence="1">The sequence shown here is derived from an EMBL/GenBank/DDBJ whole genome shotgun (WGS) entry which is preliminary data.</text>
</comment>
<dbReference type="STRING" id="1292034.OR37_00519"/>